<reference evidence="1" key="1">
    <citation type="journal article" date="2011" name="Plant Physiol.">
        <title>Comprehensive sequence analysis of 24,783 barley full-length cDNAs derived from 12 clone libraries.</title>
        <authorList>
            <person name="Matsumoto T."/>
            <person name="Tanaka T."/>
            <person name="Sakai H."/>
            <person name="Amano N."/>
            <person name="Kanamori H."/>
            <person name="Kurita K."/>
            <person name="Kikuta A."/>
            <person name="Kamiya K."/>
            <person name="Yamamoto M."/>
            <person name="Ikawa H."/>
            <person name="Fujii N."/>
            <person name="Hori K."/>
            <person name="Itoh T."/>
            <person name="Sato K."/>
        </authorList>
    </citation>
    <scope>NUCLEOTIDE SEQUENCE</scope>
    <source>
        <tissue evidence="1">Shoot and root</tissue>
    </source>
</reference>
<sequence>MTPQGAPIRLDSALMAPNPTHNLRLMARVSGVRLRSRLPCRPPLICCPDMQPRFYYSSSLSNVFCPLCNSVTNTNRRTG</sequence>
<dbReference type="AlphaFoldDB" id="F2DFL6"/>
<proteinExistence type="evidence at transcript level"/>
<dbReference type="EMBL" id="AK362683">
    <property type="protein sequence ID" value="BAJ93887.1"/>
    <property type="molecule type" value="mRNA"/>
</dbReference>
<organism evidence="1">
    <name type="scientific">Hordeum vulgare subsp. vulgare</name>
    <name type="common">Domesticated barley</name>
    <dbReference type="NCBI Taxonomy" id="112509"/>
    <lineage>
        <taxon>Eukaryota</taxon>
        <taxon>Viridiplantae</taxon>
        <taxon>Streptophyta</taxon>
        <taxon>Embryophyta</taxon>
        <taxon>Tracheophyta</taxon>
        <taxon>Spermatophyta</taxon>
        <taxon>Magnoliopsida</taxon>
        <taxon>Liliopsida</taxon>
        <taxon>Poales</taxon>
        <taxon>Poaceae</taxon>
        <taxon>BOP clade</taxon>
        <taxon>Pooideae</taxon>
        <taxon>Triticodae</taxon>
        <taxon>Triticeae</taxon>
        <taxon>Hordeinae</taxon>
        <taxon>Hordeum</taxon>
    </lineage>
</organism>
<name>F2DFL6_HORVV</name>
<evidence type="ECO:0000313" key="1">
    <source>
        <dbReference type="EMBL" id="BAJ93887.1"/>
    </source>
</evidence>
<protein>
    <submittedName>
        <fullName evidence="1">Predicted protein</fullName>
    </submittedName>
</protein>
<accession>F2DFL6</accession>